<evidence type="ECO:0000259" key="12">
    <source>
        <dbReference type="Pfam" id="PF08544"/>
    </source>
</evidence>
<dbReference type="KEGG" id="mon:G8E03_06105"/>
<dbReference type="EC" id="2.7.1.148" evidence="2 10"/>
<keyword evidence="7 10" id="KW-0067">ATP-binding</keyword>
<feature type="domain" description="GHMP kinase N-terminal" evidence="11">
    <location>
        <begin position="74"/>
        <end position="137"/>
    </location>
</feature>
<evidence type="ECO:0000313" key="14">
    <source>
        <dbReference type="Proteomes" id="UP000500791"/>
    </source>
</evidence>
<evidence type="ECO:0000313" key="13">
    <source>
        <dbReference type="EMBL" id="QIK42031.1"/>
    </source>
</evidence>
<dbReference type="Pfam" id="PF08544">
    <property type="entry name" value="GHMP_kinases_C"/>
    <property type="match status" value="1"/>
</dbReference>
<dbReference type="InterPro" id="IPR004424">
    <property type="entry name" value="IspE"/>
</dbReference>
<feature type="active site" evidence="10">
    <location>
        <position position="17"/>
    </location>
</feature>
<evidence type="ECO:0000256" key="10">
    <source>
        <dbReference type="HAMAP-Rule" id="MF_00061"/>
    </source>
</evidence>
<dbReference type="Pfam" id="PF00288">
    <property type="entry name" value="GHMP_kinases_N"/>
    <property type="match status" value="1"/>
</dbReference>
<proteinExistence type="inferred from homology"/>
<dbReference type="InterPro" id="IPR013750">
    <property type="entry name" value="GHMP_kinase_C_dom"/>
</dbReference>
<dbReference type="AlphaFoldDB" id="A0A6G7VPT7"/>
<dbReference type="GO" id="GO:0016114">
    <property type="term" value="P:terpenoid biosynthetic process"/>
    <property type="evidence" value="ECO:0007669"/>
    <property type="project" value="InterPro"/>
</dbReference>
<dbReference type="HAMAP" id="MF_00061">
    <property type="entry name" value="IspE"/>
    <property type="match status" value="1"/>
</dbReference>
<comment type="catalytic activity">
    <reaction evidence="10">
        <text>4-CDP-2-C-methyl-D-erythritol + ATP = 4-CDP-2-C-methyl-D-erythritol 2-phosphate + ADP + H(+)</text>
        <dbReference type="Rhea" id="RHEA:18437"/>
        <dbReference type="ChEBI" id="CHEBI:15378"/>
        <dbReference type="ChEBI" id="CHEBI:30616"/>
        <dbReference type="ChEBI" id="CHEBI:57823"/>
        <dbReference type="ChEBI" id="CHEBI:57919"/>
        <dbReference type="ChEBI" id="CHEBI:456216"/>
        <dbReference type="EC" id="2.7.1.148"/>
    </reaction>
</comment>
<dbReference type="PANTHER" id="PTHR43527">
    <property type="entry name" value="4-DIPHOSPHOCYTIDYL-2-C-METHYL-D-ERYTHRITOL KINASE, CHLOROPLASTIC"/>
    <property type="match status" value="1"/>
</dbReference>
<organism evidence="13 14">
    <name type="scientific">Pontivivens nitratireducens</name>
    <dbReference type="NCBI Taxonomy" id="2758038"/>
    <lineage>
        <taxon>Bacteria</taxon>
        <taxon>Pseudomonadati</taxon>
        <taxon>Pseudomonadota</taxon>
        <taxon>Alphaproteobacteria</taxon>
        <taxon>Rhodobacterales</taxon>
        <taxon>Paracoccaceae</taxon>
        <taxon>Pontivivens</taxon>
    </lineage>
</organism>
<keyword evidence="5 10" id="KW-0547">Nucleotide-binding</keyword>
<dbReference type="InterPro" id="IPR020568">
    <property type="entry name" value="Ribosomal_Su5_D2-typ_SF"/>
</dbReference>
<dbReference type="GO" id="GO:0019288">
    <property type="term" value="P:isopentenyl diphosphate biosynthetic process, methylerythritol 4-phosphate pathway"/>
    <property type="evidence" value="ECO:0007669"/>
    <property type="project" value="UniProtKB-UniRule"/>
</dbReference>
<gene>
    <name evidence="10" type="primary">ispE</name>
    <name evidence="13" type="ORF">G8E03_06105</name>
</gene>
<evidence type="ECO:0000256" key="1">
    <source>
        <dbReference type="ARBA" id="ARBA00009684"/>
    </source>
</evidence>
<dbReference type="InterPro" id="IPR014721">
    <property type="entry name" value="Ribsml_uS5_D2-typ_fold_subgr"/>
</dbReference>
<accession>A0A6G7VPT7</accession>
<evidence type="ECO:0000256" key="7">
    <source>
        <dbReference type="ARBA" id="ARBA00022840"/>
    </source>
</evidence>
<evidence type="ECO:0000256" key="2">
    <source>
        <dbReference type="ARBA" id="ARBA00012052"/>
    </source>
</evidence>
<evidence type="ECO:0000256" key="3">
    <source>
        <dbReference type="ARBA" id="ARBA00017473"/>
    </source>
</evidence>
<keyword evidence="8 10" id="KW-0414">Isoprene biosynthesis</keyword>
<dbReference type="GO" id="GO:0005524">
    <property type="term" value="F:ATP binding"/>
    <property type="evidence" value="ECO:0007669"/>
    <property type="project" value="UniProtKB-UniRule"/>
</dbReference>
<evidence type="ECO:0000256" key="9">
    <source>
        <dbReference type="ARBA" id="ARBA00032554"/>
    </source>
</evidence>
<dbReference type="EMBL" id="CP049811">
    <property type="protein sequence ID" value="QIK42031.1"/>
    <property type="molecule type" value="Genomic_DNA"/>
</dbReference>
<comment type="similarity">
    <text evidence="1 10">Belongs to the GHMP kinase family. IspE subfamily.</text>
</comment>
<dbReference type="PIRSF" id="PIRSF010376">
    <property type="entry name" value="IspE"/>
    <property type="match status" value="1"/>
</dbReference>
<name>A0A6G7VPT7_9RHOB</name>
<keyword evidence="4 10" id="KW-0808">Transferase</keyword>
<keyword evidence="14" id="KW-1185">Reference proteome</keyword>
<evidence type="ECO:0000259" key="11">
    <source>
        <dbReference type="Pfam" id="PF00288"/>
    </source>
</evidence>
<keyword evidence="6 10" id="KW-0418">Kinase</keyword>
<protein>
    <recommendedName>
        <fullName evidence="3 10">4-diphosphocytidyl-2-C-methyl-D-erythritol kinase</fullName>
        <shortName evidence="10">CMK</shortName>
        <ecNumber evidence="2 10">2.7.1.148</ecNumber>
    </recommendedName>
    <alternativeName>
        <fullName evidence="9 10">4-(cytidine-5'-diphospho)-2-C-methyl-D-erythritol kinase</fullName>
    </alternativeName>
</protein>
<dbReference type="SUPFAM" id="SSF55060">
    <property type="entry name" value="GHMP Kinase, C-terminal domain"/>
    <property type="match status" value="1"/>
</dbReference>
<dbReference type="GO" id="GO:0050515">
    <property type="term" value="F:4-(cytidine 5'-diphospho)-2-C-methyl-D-erythritol kinase activity"/>
    <property type="evidence" value="ECO:0007669"/>
    <property type="project" value="UniProtKB-UniRule"/>
</dbReference>
<feature type="domain" description="GHMP kinase C-terminal" evidence="12">
    <location>
        <begin position="198"/>
        <end position="267"/>
    </location>
</feature>
<reference evidence="13 14" key="1">
    <citation type="submission" date="2020-03" db="EMBL/GenBank/DDBJ databases">
        <title>Complete genome sequence of Monaibacterium sp. ALG8 with diverse plasmids.</title>
        <authorList>
            <person name="Sun C."/>
        </authorList>
    </citation>
    <scope>NUCLEOTIDE SEQUENCE [LARGE SCALE GENOMIC DNA]</scope>
    <source>
        <strain evidence="13 14">ALG8</strain>
    </source>
</reference>
<dbReference type="Gene3D" id="3.30.230.10">
    <property type="match status" value="1"/>
</dbReference>
<dbReference type="Gene3D" id="3.30.70.890">
    <property type="entry name" value="GHMP kinase, C-terminal domain"/>
    <property type="match status" value="1"/>
</dbReference>
<evidence type="ECO:0000256" key="5">
    <source>
        <dbReference type="ARBA" id="ARBA00022741"/>
    </source>
</evidence>
<dbReference type="PANTHER" id="PTHR43527:SF2">
    <property type="entry name" value="4-DIPHOSPHOCYTIDYL-2-C-METHYL-D-ERYTHRITOL KINASE, CHLOROPLASTIC"/>
    <property type="match status" value="1"/>
</dbReference>
<comment type="pathway">
    <text evidence="10">Isoprenoid biosynthesis; isopentenyl diphosphate biosynthesis via DXP pathway; isopentenyl diphosphate from 1-deoxy-D-xylulose 5-phosphate: step 3/6.</text>
</comment>
<evidence type="ECO:0000256" key="6">
    <source>
        <dbReference type="ARBA" id="ARBA00022777"/>
    </source>
</evidence>
<dbReference type="Proteomes" id="UP000500791">
    <property type="component" value="Chromosome"/>
</dbReference>
<dbReference type="SUPFAM" id="SSF54211">
    <property type="entry name" value="Ribosomal protein S5 domain 2-like"/>
    <property type="match status" value="1"/>
</dbReference>
<feature type="active site" evidence="10">
    <location>
        <position position="135"/>
    </location>
</feature>
<sequence>MRTEVVDAPIRELARAKVNLTLHVTGRRPDGLHMLDSLVVFADLGDVVEVEAGSRLSLAIGGPFGSGIGATPDNLVLRAARHLGVSGALRLTKALPVSSGIGGGSADAAATIRAMSRLHGLTLPAAADLTRLGADVPVCLASVPTRMRGIGEVLQPVPTLPPVWLVLVNPGVGMATPAVFARLDHADNAPMDMPDSFGDFDGFVKWLTRQRNDLQFPAEQLSPVIGEVLTALNQDAPFARMSGSGATCFGLYAEQAAALRAADRVRHAHPGWWVAAAPVGR</sequence>
<dbReference type="InterPro" id="IPR036554">
    <property type="entry name" value="GHMP_kinase_C_sf"/>
</dbReference>
<comment type="function">
    <text evidence="10">Catalyzes the phosphorylation of the position 2 hydroxy group of 4-diphosphocytidyl-2C-methyl-D-erythritol.</text>
</comment>
<feature type="binding site" evidence="10">
    <location>
        <begin position="96"/>
        <end position="106"/>
    </location>
    <ligand>
        <name>ATP</name>
        <dbReference type="ChEBI" id="CHEBI:30616"/>
    </ligand>
</feature>
<evidence type="ECO:0000256" key="4">
    <source>
        <dbReference type="ARBA" id="ARBA00022679"/>
    </source>
</evidence>
<dbReference type="UniPathway" id="UPA00056">
    <property type="reaction ID" value="UER00094"/>
</dbReference>
<evidence type="ECO:0000256" key="8">
    <source>
        <dbReference type="ARBA" id="ARBA00023229"/>
    </source>
</evidence>
<dbReference type="InterPro" id="IPR006204">
    <property type="entry name" value="GHMP_kinase_N_dom"/>
</dbReference>
<dbReference type="NCBIfam" id="NF011202">
    <property type="entry name" value="PRK14608.1"/>
    <property type="match status" value="1"/>
</dbReference>